<name>A0AAU0URG2_9FIRM</name>
<organism evidence="2 3">
    <name type="scientific">Metallumcola ferriviriculae</name>
    <dbReference type="NCBI Taxonomy" id="3039180"/>
    <lineage>
        <taxon>Bacteria</taxon>
        <taxon>Bacillati</taxon>
        <taxon>Bacillota</taxon>
        <taxon>Clostridia</taxon>
        <taxon>Neomoorellales</taxon>
        <taxon>Desulfitibacteraceae</taxon>
        <taxon>Metallumcola</taxon>
    </lineage>
</organism>
<dbReference type="EMBL" id="CP121694">
    <property type="protein sequence ID" value="WRO23148.1"/>
    <property type="molecule type" value="Genomic_DNA"/>
</dbReference>
<proteinExistence type="predicted"/>
<evidence type="ECO:0000313" key="2">
    <source>
        <dbReference type="EMBL" id="WRO23148.1"/>
    </source>
</evidence>
<gene>
    <name evidence="2" type="ORF">MFMK1_002997</name>
</gene>
<dbReference type="AlphaFoldDB" id="A0AAU0URG2"/>
<evidence type="ECO:0000256" key="1">
    <source>
        <dbReference type="SAM" id="SignalP"/>
    </source>
</evidence>
<dbReference type="Proteomes" id="UP001329915">
    <property type="component" value="Chromosome"/>
</dbReference>
<dbReference type="PROSITE" id="PS51257">
    <property type="entry name" value="PROKAR_LIPOPROTEIN"/>
    <property type="match status" value="1"/>
</dbReference>
<protein>
    <recommendedName>
        <fullName evidence="4">Cytochrome c domain-containing protein</fullName>
    </recommendedName>
</protein>
<keyword evidence="3" id="KW-1185">Reference proteome</keyword>
<reference evidence="2 3" key="1">
    <citation type="submission" date="2023-04" db="EMBL/GenBank/DDBJ databases">
        <authorList>
            <person name="Hsu D."/>
        </authorList>
    </citation>
    <scope>NUCLEOTIDE SEQUENCE [LARGE SCALE GENOMIC DNA]</scope>
    <source>
        <strain evidence="2 3">MK1</strain>
    </source>
</reference>
<evidence type="ECO:0000313" key="3">
    <source>
        <dbReference type="Proteomes" id="UP001329915"/>
    </source>
</evidence>
<feature type="chain" id="PRO_5043401052" description="Cytochrome c domain-containing protein" evidence="1">
    <location>
        <begin position="26"/>
        <end position="83"/>
    </location>
</feature>
<dbReference type="KEGG" id="dbc:MFMK1_002997"/>
<sequence>MTKNRNYYGLLLLVIIAILIAAAFAGCAQQTTVATNAIPKTPAEAGIEILDSTSCEGCHTDAEAISAYEKPEGEGEVEEAGGG</sequence>
<dbReference type="RefSeq" id="WP_366922535.1">
    <property type="nucleotide sequence ID" value="NZ_CP121694.1"/>
</dbReference>
<evidence type="ECO:0008006" key="4">
    <source>
        <dbReference type="Google" id="ProtNLM"/>
    </source>
</evidence>
<feature type="signal peptide" evidence="1">
    <location>
        <begin position="1"/>
        <end position="25"/>
    </location>
</feature>
<accession>A0AAU0URG2</accession>
<keyword evidence="1" id="KW-0732">Signal</keyword>